<dbReference type="HOGENOM" id="CLU_2685259_0_0_5"/>
<gene>
    <name evidence="2" type="ORF">RGR602_PC02190</name>
</gene>
<geneLocation type="plasmid" evidence="2 3">
    <name>pRgalR602c</name>
</geneLocation>
<name>A0A0B4XHH5_9HYPH</name>
<dbReference type="Proteomes" id="UP000031368">
    <property type="component" value="Plasmid pRgalR602c"/>
</dbReference>
<dbReference type="AlphaFoldDB" id="A0A0B4XHH5"/>
<evidence type="ECO:0000313" key="3">
    <source>
        <dbReference type="Proteomes" id="UP000031368"/>
    </source>
</evidence>
<organism evidence="2 3">
    <name type="scientific">Rhizobium gallicum bv. gallicum R602sp</name>
    <dbReference type="NCBI Taxonomy" id="1041138"/>
    <lineage>
        <taxon>Bacteria</taxon>
        <taxon>Pseudomonadati</taxon>
        <taxon>Pseudomonadota</taxon>
        <taxon>Alphaproteobacteria</taxon>
        <taxon>Hyphomicrobiales</taxon>
        <taxon>Rhizobiaceae</taxon>
        <taxon>Rhizobium/Agrobacterium group</taxon>
        <taxon>Rhizobium</taxon>
    </lineage>
</organism>
<sequence>MSSDANFRSQRRVRTRATSCSRRNVRARQMRSASLEAIFAKELTGSRAHRAEMSVLSGPSDGVLDHDLFILTAV</sequence>
<evidence type="ECO:0000313" key="2">
    <source>
        <dbReference type="EMBL" id="AJD46210.1"/>
    </source>
</evidence>
<keyword evidence="3" id="KW-1185">Reference proteome</keyword>
<proteinExistence type="predicted"/>
<reference evidence="2 3" key="1">
    <citation type="submission" date="2013-11" db="EMBL/GenBank/DDBJ databases">
        <title>Complete genome sequence of Rhizobium gallicum bv. gallicum R602.</title>
        <authorList>
            <person name="Bustos P."/>
            <person name="Santamaria R.I."/>
            <person name="Lozano L."/>
            <person name="Acosta J.L."/>
            <person name="Ormeno-Orrillo E."/>
            <person name="Rogel M.A."/>
            <person name="Romero D."/>
            <person name="Cevallos M.A."/>
            <person name="Martinez-Romero E."/>
            <person name="Gonzalez V."/>
        </authorList>
    </citation>
    <scope>NUCLEOTIDE SEQUENCE [LARGE SCALE GENOMIC DNA]</scope>
    <source>
        <strain evidence="2 3">R602</strain>
        <plasmid evidence="2 3">pRgalR602c</plasmid>
    </source>
</reference>
<dbReference type="KEGG" id="rga:RGR602_PC02190"/>
<protein>
    <submittedName>
        <fullName evidence="2">Uncharacterized protein</fullName>
    </submittedName>
</protein>
<evidence type="ECO:0000256" key="1">
    <source>
        <dbReference type="SAM" id="MobiDB-lite"/>
    </source>
</evidence>
<dbReference type="EMBL" id="CP006880">
    <property type="protein sequence ID" value="AJD46210.1"/>
    <property type="molecule type" value="Genomic_DNA"/>
</dbReference>
<accession>A0A0B4XHH5</accession>
<keyword evidence="2" id="KW-0614">Plasmid</keyword>
<feature type="region of interest" description="Disordered" evidence="1">
    <location>
        <begin position="1"/>
        <end position="26"/>
    </location>
</feature>